<dbReference type="SUPFAM" id="SSF82171">
    <property type="entry name" value="DPP6 N-terminal domain-like"/>
    <property type="match status" value="1"/>
</dbReference>
<gene>
    <name evidence="2" type="ORF">GWK16_09915</name>
</gene>
<organism evidence="2 3">
    <name type="scientific">Neoroseomonas marina</name>
    <dbReference type="NCBI Taxonomy" id="1232220"/>
    <lineage>
        <taxon>Bacteria</taxon>
        <taxon>Pseudomonadati</taxon>
        <taxon>Pseudomonadota</taxon>
        <taxon>Alphaproteobacteria</taxon>
        <taxon>Acetobacterales</taxon>
        <taxon>Acetobacteraceae</taxon>
        <taxon>Neoroseomonas</taxon>
    </lineage>
</organism>
<dbReference type="InterPro" id="IPR011990">
    <property type="entry name" value="TPR-like_helical_dom_sf"/>
</dbReference>
<evidence type="ECO:0000256" key="1">
    <source>
        <dbReference type="SAM" id="SignalP"/>
    </source>
</evidence>
<dbReference type="AlphaFoldDB" id="A0A848EDH2"/>
<name>A0A848EDH2_9PROT</name>
<accession>A0A848EDH2</accession>
<feature type="signal peptide" evidence="1">
    <location>
        <begin position="1"/>
        <end position="30"/>
    </location>
</feature>
<dbReference type="Gene3D" id="2.130.10.10">
    <property type="entry name" value="YVTN repeat-like/Quinoprotein amine dehydrogenase"/>
    <property type="match status" value="1"/>
</dbReference>
<evidence type="ECO:0000313" key="3">
    <source>
        <dbReference type="Proteomes" id="UP000548582"/>
    </source>
</evidence>
<proteinExistence type="predicted"/>
<dbReference type="EMBL" id="JABBKX010000002">
    <property type="protein sequence ID" value="NMJ41557.1"/>
    <property type="molecule type" value="Genomic_DNA"/>
</dbReference>
<protein>
    <recommendedName>
        <fullName evidence="4">Tetratricopeptide repeat protein</fullName>
    </recommendedName>
</protein>
<keyword evidence="3" id="KW-1185">Reference proteome</keyword>
<comment type="caution">
    <text evidence="2">The sequence shown here is derived from an EMBL/GenBank/DDBJ whole genome shotgun (WGS) entry which is preliminary data.</text>
</comment>
<reference evidence="2 3" key="1">
    <citation type="submission" date="2020-03" db="EMBL/GenBank/DDBJ databases">
        <authorList>
            <person name="Sun Q."/>
        </authorList>
    </citation>
    <scope>NUCLEOTIDE SEQUENCE [LARGE SCALE GENOMIC DNA]</scope>
    <source>
        <strain evidence="2 3">JC162</strain>
    </source>
</reference>
<evidence type="ECO:0008006" key="4">
    <source>
        <dbReference type="Google" id="ProtNLM"/>
    </source>
</evidence>
<evidence type="ECO:0000313" key="2">
    <source>
        <dbReference type="EMBL" id="NMJ41557.1"/>
    </source>
</evidence>
<dbReference type="Gene3D" id="1.25.40.10">
    <property type="entry name" value="Tetratricopeptide repeat domain"/>
    <property type="match status" value="1"/>
</dbReference>
<sequence length="1120" mass="121182">MQILRVSGRHLRAWLVLTSLVLAFATASFASMPSEQVRGFTDEANPWGIAISPDGTRIAVSVLTGDDQRGQQAWFQLRRVAIHDAQDGRLLRVVGPDFTPSGPFAFTPDGRHLLTVRRCLTEEECRRPYNPETPVLIVATNLETGAEDVRHASRLGSFNSLVYDSRNPRRLLASGSSFINNQFSSFLATIELPLAVGEASKEEVLHRWRQGDGYVRAALGGSIDTQVLFSGGASDYTIPGLPNEVRALPPVGRLGTLRLFTWTAGAPGAAPRVAVVPLGLKERPSWRIALPFAASADGQRILLAATVPGRSILSYGAGIGSFGLSTDLFLLEDGRATRLTRLCGIIQHAAITPDGRTAAIMAGYALTRQRTFTPSEIYAFRVDDAAGPHGSLPVPSGILATRFGSSVEEVSARQSEAACSETWPDPPAGRISASELLRRVSLIAERRSIADSDAIRDALQVHLDPAPTTSAGYTRYDLRGEDIAFIPTERNAYGNSYSRTDQRIQNGAATSYALSLRLAYSGPCVTTQDVVAALGAGFRDERDPFGGPVLLHHMHGRPVGEGRSDVQTMVYDLSSGTTDLKLKFVFGMERCAESLEFRQSSRIVSTSLETPLARQCRNAPSIECLVQVGLSASSDVMPEAAFSELALGLARAGRIFEAKDLAARISTSWTRERSLGLIAETEVLAAARADPSRAADLTFVEATAAQAQNPSQARLLLYGRIARDLVGTERVDPPIGYVAERLGALLRGNPPREANATLNEIVSRWRAMIPSLPSSSRDLRVATQQGAQQMLAPILLAQGDRAGAEAALESAIAIGGMLPHIVAEGWAHLGNAERTMAIEDGLSPPRPTTYTTLAAAMRRNGDPHDEILPILRRAFEVSSGIPVEIIRSVRDLGYPGEACGMAEAASLRISAAPRATQSALSATVAEIWLDLGDRTAASRFLTQAIDLRDPTTPMAYTTAIGLYRLGDRQRFEDVVAMLNRQGRMSLWQSLLRDPRIEVNREWVERGEEGGEDTRAFLVATLALRYLGEHRHAEAGAAAREAYQAYQRISREDISRHAALLRIDSFLSDAASLAWASGDQELAAEIMRRLVAVAFQGGPNAAANLVQVAVFWKRRMPELTL</sequence>
<dbReference type="Proteomes" id="UP000548582">
    <property type="component" value="Unassembled WGS sequence"/>
</dbReference>
<feature type="chain" id="PRO_5032598203" description="Tetratricopeptide repeat protein" evidence="1">
    <location>
        <begin position="31"/>
        <end position="1120"/>
    </location>
</feature>
<dbReference type="RefSeq" id="WP_170053744.1">
    <property type="nucleotide sequence ID" value="NZ_JABBKX010000002.1"/>
</dbReference>
<dbReference type="InterPro" id="IPR015943">
    <property type="entry name" value="WD40/YVTN_repeat-like_dom_sf"/>
</dbReference>
<keyword evidence="1" id="KW-0732">Signal</keyword>